<gene>
    <name evidence="17" type="ORF">HKI87_01g00910</name>
</gene>
<dbReference type="Gene3D" id="1.10.760.10">
    <property type="entry name" value="Cytochrome c-like domain"/>
    <property type="match status" value="1"/>
</dbReference>
<dbReference type="InterPro" id="IPR023655">
    <property type="entry name" value="Cyt_C6"/>
</dbReference>
<evidence type="ECO:0000256" key="13">
    <source>
        <dbReference type="ARBA" id="ARBA00033211"/>
    </source>
</evidence>
<organism evidence="17 18">
    <name type="scientific">Chloropicon roscoffensis</name>
    <dbReference type="NCBI Taxonomy" id="1461544"/>
    <lineage>
        <taxon>Eukaryota</taxon>
        <taxon>Viridiplantae</taxon>
        <taxon>Chlorophyta</taxon>
        <taxon>Chloropicophyceae</taxon>
        <taxon>Chloropicales</taxon>
        <taxon>Chloropicaceae</taxon>
        <taxon>Chloropicon</taxon>
    </lineage>
</organism>
<dbReference type="AlphaFoldDB" id="A0AAX4NWP0"/>
<evidence type="ECO:0000259" key="16">
    <source>
        <dbReference type="PROSITE" id="PS51007"/>
    </source>
</evidence>
<evidence type="ECO:0000256" key="5">
    <source>
        <dbReference type="ARBA" id="ARBA00022531"/>
    </source>
</evidence>
<dbReference type="GO" id="GO:0015979">
    <property type="term" value="P:photosynthesis"/>
    <property type="evidence" value="ECO:0007669"/>
    <property type="project" value="UniProtKB-KW"/>
</dbReference>
<evidence type="ECO:0000256" key="4">
    <source>
        <dbReference type="ARBA" id="ARBA00022448"/>
    </source>
</evidence>
<dbReference type="GO" id="GO:0009055">
    <property type="term" value="F:electron transfer activity"/>
    <property type="evidence" value="ECO:0007669"/>
    <property type="project" value="InterPro"/>
</dbReference>
<dbReference type="InterPro" id="IPR009056">
    <property type="entry name" value="Cyt_c-like_dom"/>
</dbReference>
<keyword evidence="7 14" id="KW-0479">Metal-binding</keyword>
<feature type="compositionally biased region" description="Low complexity" evidence="15">
    <location>
        <begin position="17"/>
        <end position="35"/>
    </location>
</feature>
<keyword evidence="6 14" id="KW-0349">Heme</keyword>
<keyword evidence="18" id="KW-1185">Reference proteome</keyword>
<evidence type="ECO:0000256" key="9">
    <source>
        <dbReference type="ARBA" id="ARBA00023004"/>
    </source>
</evidence>
<evidence type="ECO:0000256" key="3">
    <source>
        <dbReference type="ARBA" id="ARBA00009650"/>
    </source>
</evidence>
<evidence type="ECO:0000256" key="15">
    <source>
        <dbReference type="SAM" id="MobiDB-lite"/>
    </source>
</evidence>
<dbReference type="EMBL" id="CP151501">
    <property type="protein sequence ID" value="WZN58567.1"/>
    <property type="molecule type" value="Genomic_DNA"/>
</dbReference>
<comment type="function">
    <text evidence="1">Functions as an electron carrier between membrane-bound cytochrome b6-f and photosystem I in oxygenic photosynthesis.</text>
</comment>
<evidence type="ECO:0000256" key="2">
    <source>
        <dbReference type="ARBA" id="ARBA00004456"/>
    </source>
</evidence>
<dbReference type="PROSITE" id="PS51007">
    <property type="entry name" value="CYTC"/>
    <property type="match status" value="1"/>
</dbReference>
<keyword evidence="5" id="KW-0602">Photosynthesis</keyword>
<keyword evidence="10" id="KW-0793">Thylakoid</keyword>
<sequence>MVLSTITRPAAWVRCSSSESASTSTSRKSTPSAPARPTGNPIDIGAKLGLCLCLALSTPTAALASEGASEALFENKCAGCHANGGNVLAAGKSLRLEDLQRNQVAEINEIYSLVYSGKGKMPGFGKDCAPAGQCTFAARLSDEEVSGLAEYVDQRARDGWN</sequence>
<dbReference type="FunFam" id="1.10.760.10:FF:000021">
    <property type="entry name" value="Cytochrome c6, chloroplastic"/>
    <property type="match status" value="1"/>
</dbReference>
<feature type="domain" description="Cytochrome c" evidence="16">
    <location>
        <begin position="64"/>
        <end position="156"/>
    </location>
</feature>
<dbReference type="GO" id="GO:0005506">
    <property type="term" value="F:iron ion binding"/>
    <property type="evidence" value="ECO:0007669"/>
    <property type="project" value="InterPro"/>
</dbReference>
<comment type="similarity">
    <text evidence="3">Belongs to the cytochrome c family. PetJ subfamily.</text>
</comment>
<dbReference type="PRINTS" id="PR00605">
    <property type="entry name" value="CYTCHROMECIC"/>
</dbReference>
<dbReference type="Pfam" id="PF13442">
    <property type="entry name" value="Cytochrome_CBB3"/>
    <property type="match status" value="1"/>
</dbReference>
<evidence type="ECO:0000313" key="17">
    <source>
        <dbReference type="EMBL" id="WZN58567.1"/>
    </source>
</evidence>
<keyword evidence="4" id="KW-0813">Transport</keyword>
<evidence type="ECO:0000256" key="11">
    <source>
        <dbReference type="ARBA" id="ARBA00030448"/>
    </source>
</evidence>
<dbReference type="GO" id="GO:0009543">
    <property type="term" value="C:chloroplast thylakoid lumen"/>
    <property type="evidence" value="ECO:0007669"/>
    <property type="project" value="UniProtKB-SubCell"/>
</dbReference>
<dbReference type="PANTHER" id="PTHR34688">
    <property type="entry name" value="CYTOCHROME C6, CHLOROPLASTIC"/>
    <property type="match status" value="1"/>
</dbReference>
<proteinExistence type="inferred from homology"/>
<comment type="subcellular location">
    <subcellularLocation>
        <location evidence="2">Plastid</location>
        <location evidence="2">Chloroplast thylakoid lumen</location>
    </subcellularLocation>
</comment>
<keyword evidence="9 14" id="KW-0408">Iron</keyword>
<protein>
    <recommendedName>
        <fullName evidence="13">Cytochrome c-553</fullName>
    </recommendedName>
    <alternativeName>
        <fullName evidence="12">Cytochrome c553</fullName>
    </alternativeName>
    <alternativeName>
        <fullName evidence="11">Soluble cytochrome f</fullName>
    </alternativeName>
</protein>
<keyword evidence="8" id="KW-0249">Electron transport</keyword>
<evidence type="ECO:0000256" key="1">
    <source>
        <dbReference type="ARBA" id="ARBA00002347"/>
    </source>
</evidence>
<evidence type="ECO:0000256" key="10">
    <source>
        <dbReference type="ARBA" id="ARBA00023078"/>
    </source>
</evidence>
<feature type="region of interest" description="Disordered" evidence="15">
    <location>
        <begin position="17"/>
        <end position="39"/>
    </location>
</feature>
<evidence type="ECO:0000256" key="7">
    <source>
        <dbReference type="ARBA" id="ARBA00022723"/>
    </source>
</evidence>
<name>A0AAX4NWP0_9CHLO</name>
<dbReference type="SUPFAM" id="SSF46626">
    <property type="entry name" value="Cytochrome c"/>
    <property type="match status" value="1"/>
</dbReference>
<dbReference type="InterPro" id="IPR008168">
    <property type="entry name" value="Cyt_C_IC"/>
</dbReference>
<evidence type="ECO:0000256" key="12">
    <source>
        <dbReference type="ARBA" id="ARBA00031247"/>
    </source>
</evidence>
<evidence type="ECO:0000313" key="18">
    <source>
        <dbReference type="Proteomes" id="UP001472866"/>
    </source>
</evidence>
<dbReference type="Proteomes" id="UP001472866">
    <property type="component" value="Chromosome 01"/>
</dbReference>
<evidence type="ECO:0000256" key="8">
    <source>
        <dbReference type="ARBA" id="ARBA00022982"/>
    </source>
</evidence>
<dbReference type="GO" id="GO:0020037">
    <property type="term" value="F:heme binding"/>
    <property type="evidence" value="ECO:0007669"/>
    <property type="project" value="InterPro"/>
</dbReference>
<evidence type="ECO:0000256" key="6">
    <source>
        <dbReference type="ARBA" id="ARBA00022617"/>
    </source>
</evidence>
<evidence type="ECO:0000256" key="14">
    <source>
        <dbReference type="PROSITE-ProRule" id="PRU00433"/>
    </source>
</evidence>
<reference evidence="17 18" key="1">
    <citation type="submission" date="2024-03" db="EMBL/GenBank/DDBJ databases">
        <title>Complete genome sequence of the green alga Chloropicon roscoffensis RCC1871.</title>
        <authorList>
            <person name="Lemieux C."/>
            <person name="Pombert J.-F."/>
            <person name="Otis C."/>
            <person name="Turmel M."/>
        </authorList>
    </citation>
    <scope>NUCLEOTIDE SEQUENCE [LARGE SCALE GENOMIC DNA]</scope>
    <source>
        <strain evidence="17 18">RCC1871</strain>
    </source>
</reference>
<dbReference type="InterPro" id="IPR036909">
    <property type="entry name" value="Cyt_c-like_dom_sf"/>
</dbReference>
<accession>A0AAX4NWP0</accession>
<dbReference type="PANTHER" id="PTHR34688:SF2">
    <property type="entry name" value="CYTOCHROME C6, CHLOROPLASTIC"/>
    <property type="match status" value="1"/>
</dbReference>